<dbReference type="KEGG" id="adi:B5T_01498"/>
<proteinExistence type="predicted"/>
<dbReference type="PATRIC" id="fig|930169.3.peg.1474"/>
<sequence length="339" mass="37444">MEHVGATPDIKDQFKISDSYSWVALRSDHKINDDLSVYAVAQTMFDSSGSTEPSSINNGFCEDQCHIGLKSRRYGALRAGYFQVHNPTGILKWDGAAVYMGMSTLMLPLVYGNGQTFSSSAGGRVRNVVEYSTPTWKGLNTSYFFARPNEELTTSGNAGRLYGGTLTYTHGNWFTLYSHLRTEDSSSISAVDDFRIRGNRFVLSYSPKQGLNAAIVVDRQTTDDPNYANGMTRTTFGIPVWYRNGKHVFAGTYAKASGVSGIDDSGAQFSMVGYSYFLTRSTNLYISYSKIYNEENAKYDFQTHAQVGGLQGPPSFISNLPTGADPRAFQIGIRHSFLL</sequence>
<dbReference type="AlphaFoldDB" id="K0C8K8"/>
<organism evidence="2 3">
    <name type="scientific">Alcanivorax dieselolei (strain DSM 16502 / CGMCC 1.3690 / MCCC 1A00001 / B-5)</name>
    <name type="common">Alloalcanivorax dieselolei</name>
    <dbReference type="NCBI Taxonomy" id="930169"/>
    <lineage>
        <taxon>Bacteria</taxon>
        <taxon>Pseudomonadati</taxon>
        <taxon>Pseudomonadota</taxon>
        <taxon>Gammaproteobacteria</taxon>
        <taxon>Oceanospirillales</taxon>
        <taxon>Alcanivoracaceae</taxon>
        <taxon>Alloalcanivorax</taxon>
    </lineage>
</organism>
<dbReference type="InterPro" id="IPR033900">
    <property type="entry name" value="Gram_neg_porin_domain"/>
</dbReference>
<dbReference type="STRING" id="930169.B5T_01498"/>
<evidence type="ECO:0000313" key="3">
    <source>
        <dbReference type="Proteomes" id="UP000006286"/>
    </source>
</evidence>
<gene>
    <name evidence="2" type="ordered locus">B5T_01498</name>
</gene>
<accession>K0C8K8</accession>
<keyword evidence="3" id="KW-1185">Reference proteome</keyword>
<dbReference type="InterPro" id="IPR023614">
    <property type="entry name" value="Porin_dom_sf"/>
</dbReference>
<dbReference type="Gene3D" id="2.40.160.10">
    <property type="entry name" value="Porin"/>
    <property type="match status" value="1"/>
</dbReference>
<reference evidence="2 3" key="1">
    <citation type="journal article" date="2012" name="J. Bacteriol.">
        <title>Complete genome sequence of Alcanivorax dieselolei type strain B5.</title>
        <authorList>
            <person name="Lai Q."/>
            <person name="Li W."/>
            <person name="Shao Z."/>
        </authorList>
    </citation>
    <scope>NUCLEOTIDE SEQUENCE [LARGE SCALE GENOMIC DNA]</scope>
    <source>
        <strain evidence="3">DSM 16502 / CGMCC 1.3690 / B-5</strain>
    </source>
</reference>
<dbReference type="Proteomes" id="UP000006286">
    <property type="component" value="Chromosome"/>
</dbReference>
<dbReference type="GO" id="GO:0016020">
    <property type="term" value="C:membrane"/>
    <property type="evidence" value="ECO:0007669"/>
    <property type="project" value="InterPro"/>
</dbReference>
<name>K0C8K8_ALCDB</name>
<protein>
    <submittedName>
        <fullName evidence="2">Outer membrane porin protein</fullName>
    </submittedName>
</protein>
<dbReference type="SUPFAM" id="SSF56935">
    <property type="entry name" value="Porins"/>
    <property type="match status" value="1"/>
</dbReference>
<evidence type="ECO:0000313" key="2">
    <source>
        <dbReference type="EMBL" id="AFT69779.1"/>
    </source>
</evidence>
<dbReference type="Pfam" id="PF13609">
    <property type="entry name" value="Porin_4"/>
    <property type="match status" value="1"/>
</dbReference>
<dbReference type="HOGENOM" id="CLU_817935_0_0_6"/>
<evidence type="ECO:0000259" key="1">
    <source>
        <dbReference type="Pfam" id="PF13609"/>
    </source>
</evidence>
<feature type="domain" description="Porin" evidence="1">
    <location>
        <begin position="19"/>
        <end position="294"/>
    </location>
</feature>
<dbReference type="eggNOG" id="COG3203">
    <property type="taxonomic scope" value="Bacteria"/>
</dbReference>
<dbReference type="EMBL" id="CP003466">
    <property type="protein sequence ID" value="AFT69779.1"/>
    <property type="molecule type" value="Genomic_DNA"/>
</dbReference>
<dbReference type="GO" id="GO:0015288">
    <property type="term" value="F:porin activity"/>
    <property type="evidence" value="ECO:0007669"/>
    <property type="project" value="InterPro"/>
</dbReference>
<dbReference type="CDD" id="cd00342">
    <property type="entry name" value="gram_neg_porins"/>
    <property type="match status" value="1"/>
</dbReference>